<dbReference type="EMBL" id="JACHMX010000001">
    <property type="protein sequence ID" value="MBB5849923.1"/>
    <property type="molecule type" value="Genomic_DNA"/>
</dbReference>
<organism evidence="2 3">
    <name type="scientific">Amycolatopsis umgeniensis</name>
    <dbReference type="NCBI Taxonomy" id="336628"/>
    <lineage>
        <taxon>Bacteria</taxon>
        <taxon>Bacillati</taxon>
        <taxon>Actinomycetota</taxon>
        <taxon>Actinomycetes</taxon>
        <taxon>Pseudonocardiales</taxon>
        <taxon>Pseudonocardiaceae</taxon>
        <taxon>Amycolatopsis</taxon>
    </lineage>
</organism>
<dbReference type="CDD" id="cd08946">
    <property type="entry name" value="SDR_e"/>
    <property type="match status" value="1"/>
</dbReference>
<dbReference type="SUPFAM" id="SSF51735">
    <property type="entry name" value="NAD(P)-binding Rossmann-fold domains"/>
    <property type="match status" value="1"/>
</dbReference>
<dbReference type="AlphaFoldDB" id="A0A841ASI2"/>
<sequence>MLTRRLRETGAEVVVVDNGLVGGPELGLSGVTYIDGDVLDTGSWEKALDGVDAVVHLAAIVGDPACGVDTDTAWNVNYLGTIRVAEACRRAGIRSLVFASTCSNYGFTADAEVGVWSPMAPQSVYAESKVLSEHYLLSLPRDEFFPRLLRFATIHGLSPRMRFDLAVNVMTANAVEHGRVTVHGGTQWRPFLHVEDAAAAVHLVLGDDRPAAPSIYNCGFGEENYRMDSIGKLIAEEVDGVHMEILEEHTDPRNYRVNFDPIRRELGFTPSRRVVDTAREIRDAMRAGKYSDFASPRYSNYLTAVAQRVDPVSA</sequence>
<protein>
    <submittedName>
        <fullName evidence="2">Nucleoside-diphosphate-sugar epimerase</fullName>
    </submittedName>
</protein>
<gene>
    <name evidence="2" type="ORF">HDA45_000010</name>
</gene>
<reference evidence="2 3" key="1">
    <citation type="submission" date="2020-08" db="EMBL/GenBank/DDBJ databases">
        <title>Sequencing the genomes of 1000 actinobacteria strains.</title>
        <authorList>
            <person name="Klenk H.-P."/>
        </authorList>
    </citation>
    <scope>NUCLEOTIDE SEQUENCE [LARGE SCALE GENOMIC DNA]</scope>
    <source>
        <strain evidence="2 3">DSM 45272</strain>
    </source>
</reference>
<dbReference type="Gene3D" id="3.40.50.720">
    <property type="entry name" value="NAD(P)-binding Rossmann-like Domain"/>
    <property type="match status" value="1"/>
</dbReference>
<dbReference type="Pfam" id="PF01370">
    <property type="entry name" value="Epimerase"/>
    <property type="match status" value="1"/>
</dbReference>
<name>A0A841ASI2_9PSEU</name>
<evidence type="ECO:0000259" key="1">
    <source>
        <dbReference type="Pfam" id="PF01370"/>
    </source>
</evidence>
<dbReference type="PANTHER" id="PTHR43245:SF23">
    <property type="entry name" value="NAD(P)-BINDING DOMAIN-CONTAINING PROTEIN"/>
    <property type="match status" value="1"/>
</dbReference>
<evidence type="ECO:0000313" key="3">
    <source>
        <dbReference type="Proteomes" id="UP000580861"/>
    </source>
</evidence>
<keyword evidence="3" id="KW-1185">Reference proteome</keyword>
<feature type="domain" description="NAD-dependent epimerase/dehydratase" evidence="1">
    <location>
        <begin position="2"/>
        <end position="219"/>
    </location>
</feature>
<accession>A0A841ASI2</accession>
<evidence type="ECO:0000313" key="2">
    <source>
        <dbReference type="EMBL" id="MBB5849923.1"/>
    </source>
</evidence>
<dbReference type="InterPro" id="IPR050177">
    <property type="entry name" value="Lipid_A_modif_metabolic_enz"/>
</dbReference>
<comment type="caution">
    <text evidence="2">The sequence shown here is derived from an EMBL/GenBank/DDBJ whole genome shotgun (WGS) entry which is preliminary data.</text>
</comment>
<dbReference type="Proteomes" id="UP000580861">
    <property type="component" value="Unassembled WGS sequence"/>
</dbReference>
<dbReference type="InterPro" id="IPR036291">
    <property type="entry name" value="NAD(P)-bd_dom_sf"/>
</dbReference>
<dbReference type="InterPro" id="IPR001509">
    <property type="entry name" value="Epimerase_deHydtase"/>
</dbReference>
<proteinExistence type="predicted"/>
<dbReference type="PANTHER" id="PTHR43245">
    <property type="entry name" value="BIFUNCTIONAL POLYMYXIN RESISTANCE PROTEIN ARNA"/>
    <property type="match status" value="1"/>
</dbReference>